<dbReference type="PANTHER" id="PTHR33505:SF4">
    <property type="entry name" value="PROTEIN PREY, MITOCHONDRIAL"/>
    <property type="match status" value="1"/>
</dbReference>
<dbReference type="SUPFAM" id="SSF158997">
    <property type="entry name" value="Trm112p-like"/>
    <property type="match status" value="1"/>
</dbReference>
<dbReference type="GO" id="GO:0005829">
    <property type="term" value="C:cytosol"/>
    <property type="evidence" value="ECO:0007669"/>
    <property type="project" value="TreeGrafter"/>
</dbReference>
<gene>
    <name evidence="1" type="ORF">ENP88_02690</name>
</gene>
<dbReference type="AlphaFoldDB" id="A0A7J2TIP5"/>
<reference evidence="1" key="1">
    <citation type="journal article" date="2020" name="mSystems">
        <title>Genome- and Community-Level Interaction Insights into Carbon Utilization and Element Cycling Functions of Hydrothermarchaeota in Hydrothermal Sediment.</title>
        <authorList>
            <person name="Zhou Z."/>
            <person name="Liu Y."/>
            <person name="Xu W."/>
            <person name="Pan J."/>
            <person name="Luo Z.H."/>
            <person name="Li M."/>
        </authorList>
    </citation>
    <scope>NUCLEOTIDE SEQUENCE [LARGE SCALE GENOMIC DNA]</scope>
    <source>
        <strain evidence="1">SpSt-26</strain>
    </source>
</reference>
<comment type="caution">
    <text evidence="1">The sequence shown here is derived from an EMBL/GenBank/DDBJ whole genome shotgun (WGS) entry which is preliminary data.</text>
</comment>
<evidence type="ECO:0000313" key="1">
    <source>
        <dbReference type="EMBL" id="HEH35064.1"/>
    </source>
</evidence>
<dbReference type="EMBL" id="DSLA01000043">
    <property type="protein sequence ID" value="HEH35064.1"/>
    <property type="molecule type" value="Genomic_DNA"/>
</dbReference>
<proteinExistence type="predicted"/>
<organism evidence="1">
    <name type="scientific">Archaeoglobus fulgidus</name>
    <dbReference type="NCBI Taxonomy" id="2234"/>
    <lineage>
        <taxon>Archaea</taxon>
        <taxon>Methanobacteriati</taxon>
        <taxon>Methanobacteriota</taxon>
        <taxon>Archaeoglobi</taxon>
        <taxon>Archaeoglobales</taxon>
        <taxon>Archaeoglobaceae</taxon>
        <taxon>Archaeoglobus</taxon>
    </lineage>
</organism>
<dbReference type="Gene3D" id="2.20.25.10">
    <property type="match status" value="1"/>
</dbReference>
<dbReference type="PANTHER" id="PTHR33505">
    <property type="entry name" value="ZGC:162634"/>
    <property type="match status" value="1"/>
</dbReference>
<dbReference type="NCBIfam" id="NF038101">
    <property type="entry name" value="Trm112_arch"/>
    <property type="match status" value="1"/>
</dbReference>
<protein>
    <submittedName>
        <fullName evidence="1">Trm112 family protein</fullName>
    </submittedName>
</protein>
<sequence>MRRSLLDILACPKCKSDLELEVFQEENDEIISGRLICKSCKSHYPIEEGIPNFLPQL</sequence>
<dbReference type="Pfam" id="PF03966">
    <property type="entry name" value="Trm112p"/>
    <property type="match status" value="1"/>
</dbReference>
<accession>A0A7J2TIP5</accession>
<dbReference type="InterPro" id="IPR005651">
    <property type="entry name" value="Trm112-like"/>
</dbReference>
<name>A0A7J2TIP5_ARCFL</name>